<dbReference type="Pfam" id="PF08801">
    <property type="entry name" value="Nucleoporin_N"/>
    <property type="match status" value="1"/>
</dbReference>
<evidence type="ECO:0000256" key="1">
    <source>
        <dbReference type="ARBA" id="ARBA00004123"/>
    </source>
</evidence>
<evidence type="ECO:0000256" key="5">
    <source>
        <dbReference type="SAM" id="MobiDB-lite"/>
    </source>
</evidence>
<proteinExistence type="inferred from homology"/>
<evidence type="ECO:0000259" key="7">
    <source>
        <dbReference type="Pfam" id="PF08801"/>
    </source>
</evidence>
<evidence type="ECO:0000256" key="3">
    <source>
        <dbReference type="ARBA" id="ARBA00022448"/>
    </source>
</evidence>
<evidence type="ECO:0000313" key="9">
    <source>
        <dbReference type="EMBL" id="KAF3140683.1"/>
    </source>
</evidence>
<feature type="domain" description="Nucleoporin Nup133/Nup155-like N-terminal" evidence="7">
    <location>
        <begin position="140"/>
        <end position="583"/>
    </location>
</feature>
<dbReference type="Proteomes" id="UP000475325">
    <property type="component" value="Unassembled WGS sequence"/>
</dbReference>
<feature type="compositionally biased region" description="Polar residues" evidence="5">
    <location>
        <begin position="54"/>
        <end position="69"/>
    </location>
</feature>
<dbReference type="PANTHER" id="PTHR10350:SF6">
    <property type="entry name" value="NUCLEAR PORE COMPLEX PROTEIN NUP155"/>
    <property type="match status" value="1"/>
</dbReference>
<dbReference type="EMBL" id="WIQW01000012">
    <property type="protein sequence ID" value="KAF3106493.1"/>
    <property type="molecule type" value="Genomic_DNA"/>
</dbReference>
<evidence type="ECO:0008006" key="12">
    <source>
        <dbReference type="Google" id="ProtNLM"/>
    </source>
</evidence>
<evidence type="ECO:0000313" key="11">
    <source>
        <dbReference type="Proteomes" id="UP000480548"/>
    </source>
</evidence>
<dbReference type="GO" id="GO:0044611">
    <property type="term" value="C:nuclear pore inner ring"/>
    <property type="evidence" value="ECO:0007669"/>
    <property type="project" value="TreeGrafter"/>
</dbReference>
<dbReference type="EMBL" id="WIQZ01000016">
    <property type="protein sequence ID" value="KAF3140683.1"/>
    <property type="molecule type" value="Genomic_DNA"/>
</dbReference>
<dbReference type="InterPro" id="IPR004870">
    <property type="entry name" value="Nucleoporin_Nup155"/>
</dbReference>
<dbReference type="InterPro" id="IPR014908">
    <property type="entry name" value="Nucleoporin_Nup133/Nup155_N"/>
</dbReference>
<protein>
    <recommendedName>
        <fullName evidence="12">Nucleoporin Nup157/170</fullName>
    </recommendedName>
</protein>
<organism evidence="9 11">
    <name type="scientific">Orbilia oligospora</name>
    <name type="common">Nematode-trapping fungus</name>
    <name type="synonym">Arthrobotrys oligospora</name>
    <dbReference type="NCBI Taxonomy" id="2813651"/>
    <lineage>
        <taxon>Eukaryota</taxon>
        <taxon>Fungi</taxon>
        <taxon>Dikarya</taxon>
        <taxon>Ascomycota</taxon>
        <taxon>Pezizomycotina</taxon>
        <taxon>Orbiliomycetes</taxon>
        <taxon>Orbiliales</taxon>
        <taxon>Orbiliaceae</taxon>
        <taxon>Orbilia</taxon>
    </lineage>
</organism>
<accession>A0A7C8JR25</accession>
<evidence type="ECO:0000313" key="8">
    <source>
        <dbReference type="EMBL" id="KAF3106493.1"/>
    </source>
</evidence>
<dbReference type="GO" id="GO:0017056">
    <property type="term" value="F:structural constituent of nuclear pore"/>
    <property type="evidence" value="ECO:0007669"/>
    <property type="project" value="InterPro"/>
</dbReference>
<gene>
    <name evidence="8" type="ORF">TWF102_001442</name>
    <name evidence="9" type="ORF">TWF703_002889</name>
</gene>
<dbReference type="InterPro" id="IPR007187">
    <property type="entry name" value="Nucleoporin_Nup133/Nup155_C"/>
</dbReference>
<dbReference type="Gene3D" id="1.20.58.1780">
    <property type="match status" value="1"/>
</dbReference>
<dbReference type="GO" id="GO:0006405">
    <property type="term" value="P:RNA export from nucleus"/>
    <property type="evidence" value="ECO:0007669"/>
    <property type="project" value="TreeGrafter"/>
</dbReference>
<feature type="region of interest" description="Disordered" evidence="5">
    <location>
        <begin position="1"/>
        <end position="80"/>
    </location>
</feature>
<evidence type="ECO:0000259" key="6">
    <source>
        <dbReference type="Pfam" id="PF03177"/>
    </source>
</evidence>
<dbReference type="GO" id="GO:0000972">
    <property type="term" value="P:transcription-dependent tethering of RNA polymerase II gene DNA at nuclear periphery"/>
    <property type="evidence" value="ECO:0007669"/>
    <property type="project" value="TreeGrafter"/>
</dbReference>
<comment type="caution">
    <text evidence="9">The sequence shown here is derived from an EMBL/GenBank/DDBJ whole genome shotgun (WGS) entry which is preliminary data.</text>
</comment>
<dbReference type="Gene3D" id="1.20.120.1880">
    <property type="entry name" value="Nucleoporin, helical C-terminal domain"/>
    <property type="match status" value="1"/>
</dbReference>
<reference evidence="10 11" key="1">
    <citation type="submission" date="2019-06" db="EMBL/GenBank/DDBJ databases">
        <authorList>
            <person name="Palmer J.M."/>
        </authorList>
    </citation>
    <scope>NUCLEOTIDE SEQUENCE [LARGE SCALE GENOMIC DNA]</scope>
    <source>
        <strain evidence="8 10">TWF102</strain>
        <strain evidence="9 11">TWF703</strain>
    </source>
</reference>
<dbReference type="InterPro" id="IPR042537">
    <property type="entry name" value="Nucleoporin_Nup155_C_2"/>
</dbReference>
<dbReference type="GO" id="GO:0006606">
    <property type="term" value="P:protein import into nucleus"/>
    <property type="evidence" value="ECO:0007669"/>
    <property type="project" value="TreeGrafter"/>
</dbReference>
<dbReference type="InterPro" id="IPR042533">
    <property type="entry name" value="Nucleoporin_Nup155_C_1"/>
</dbReference>
<comment type="subcellular location">
    <subcellularLocation>
        <location evidence="1">Nucleus</location>
    </subcellularLocation>
</comment>
<dbReference type="InterPro" id="IPR042538">
    <property type="entry name" value="Nucleoporin_Nup155_C_3"/>
</dbReference>
<dbReference type="FunFam" id="1.25.40.440:FF:000001">
    <property type="entry name" value="Nuclear pore complex subunit"/>
    <property type="match status" value="1"/>
</dbReference>
<feature type="domain" description="Nucleoporin Nup133/Nup155-like C-terminal" evidence="6">
    <location>
        <begin position="690"/>
        <end position="1329"/>
    </location>
</feature>
<name>A0A7C8JR25_ORBOL</name>
<dbReference type="Pfam" id="PF03177">
    <property type="entry name" value="Nucleoporin_C"/>
    <property type="match status" value="1"/>
</dbReference>
<dbReference type="Gene3D" id="1.25.40.450">
    <property type="entry name" value="Nucleoporin, helical domain, N-terminal subdomain"/>
    <property type="match status" value="1"/>
</dbReference>
<feature type="compositionally biased region" description="Low complexity" evidence="5">
    <location>
        <begin position="43"/>
        <end position="53"/>
    </location>
</feature>
<dbReference type="GO" id="GO:0036228">
    <property type="term" value="P:protein localization to nuclear inner membrane"/>
    <property type="evidence" value="ECO:0007669"/>
    <property type="project" value="TreeGrafter"/>
</dbReference>
<evidence type="ECO:0000256" key="2">
    <source>
        <dbReference type="ARBA" id="ARBA00007373"/>
    </source>
</evidence>
<dbReference type="Gene3D" id="1.25.40.440">
    <property type="entry name" value="Nucleoporin, helical domain, central subdomain"/>
    <property type="match status" value="1"/>
</dbReference>
<sequence length="1388" mass="154249">MEAQTEYPSFFYNNMAGPPAAAPPAAPRQESNTAHPRYSMERAAQQQSPAQPQYSTHPQTQSQPRSTMSFGPGGSMRDPRYQNALVPVRAPPSTDNLKPIPRAAKTVNDSLNAETRYPELDKILAHGISYQYENMDQERAPFHRTNLFEIPDQIFEAYNQVQVLTKMGLFAEIGRAWIVVDHMLYLWNFSSGGDFQEYAEPSRNNILAVNLLKPRAGVFVDSVTHILLVATSTDINILGVAANPNGRPFNGCDLQIYKTNMALSAKGVNINIIEGSAKTGRIFFTGTLDNEVYELTYQEQEGWFQPRCGKICHTQTGIIAQFAPKISFLSGPQTSEHTIQMVIDDTRNLLYTLSSTSTIRVFHMGPGNVLTLAITIPFERALSHIRVTHGLPKVLDRTTPFVSISVVTSQQGRRANLVGTTTTGCRIYFSAASAYGSGYGGDRPPSDMQATHLRLPPVAPGEKNGNSRDFGASTALGTTRKAAVFAPGYFICCVGKEELSDVIYMAAPDSAKILFTSDMTQNQVTLWEVGSWLDPESRIEAIQSMTSPFAATPTPGGFGNEMAVQFDQAPTEIAILTSNGIHIIKRRRYVEVLANMIKYGSSNPNSLGVEGEVRKFFESYGRAEACAAALAVACGALSADSFDSRAIGKVTDTEIAELARKFFIEFGGKARVENEYDSTSAPSLDSVRVSGRHDGLALYTTRIVRSIWKVHIVNSAATPNGGETFSGAVPVPKLQIIQEQLQRLSEFLAENRTYIEGLSGAESLMRVGTRVEEVAQQAEHRALHSLVQLISAMIEGISFVLTLLDDKLDEVIGLLQDSVKPQVKELTFETLFTTDAGRALAKELIAAMVNRNIQAGASVDIVADTLRKRCGSFCSADDVVLYKAIEQLRKARDTTDIDTKSRLLQESEHLFSQVASTLSLETLSDAMGEFLSLQFPSGAIRIALDVAKASDRGNLAIGYLLDGSPVEDPRRKQYEARSAIYETIFPVLEALDEEASRAPATLDGSLSDSQLRHQVAYQVVWDSNDEVFQSCLFDWFFSRGLSEKLLSFEGPTIIPYLKRRASTSIQHADLLWQYYSRREIFYEAALTLRELAMSNFPIVLDKRIEYLSRARGLSNCRCPVGSRQAMNELLQRIQEAMDVAMIQADILRKVKDDSRISANKLENLVQQLDGELLPLTDLFNRFADAYGYWDICLQIFQGADYHGTHEIKRVWQNLLAKLHTETAADQTKNVHEVVSDEFRNLGHRFSLSEYIFPPEDLVPMLEIFAVEKVPDTMHTSWVPQTFLDAGVSAELLLRILDAMFFRDEVPFKGSQRKRLARDAIYVADKWFRTTVKKRTKTTVFGGVDQVEGGFKKHYVVQTLERYKGILSGPADQALAEKLERLLNDIRRV</sequence>
<keyword evidence="3" id="KW-0813">Transport</keyword>
<evidence type="ECO:0000256" key="4">
    <source>
        <dbReference type="ARBA" id="ARBA00023242"/>
    </source>
</evidence>
<keyword evidence="4" id="KW-0539">Nucleus</keyword>
<dbReference type="PANTHER" id="PTHR10350">
    <property type="entry name" value="NUCLEAR PORE COMPLEX PROTEIN NUP155"/>
    <property type="match status" value="1"/>
</dbReference>
<comment type="similarity">
    <text evidence="2">Belongs to the non-repetitive/WGA-negative nucleoporin family.</text>
</comment>
<dbReference type="Proteomes" id="UP000480548">
    <property type="component" value="Unassembled WGS sequence"/>
</dbReference>
<evidence type="ECO:0000313" key="10">
    <source>
        <dbReference type="Proteomes" id="UP000475325"/>
    </source>
</evidence>